<feature type="transmembrane region" description="Helical" evidence="7">
    <location>
        <begin position="138"/>
        <end position="158"/>
    </location>
</feature>
<dbReference type="InterPro" id="IPR050495">
    <property type="entry name" value="ATG22/LtaA_families"/>
</dbReference>
<evidence type="ECO:0008006" key="10">
    <source>
        <dbReference type="Google" id="ProtNLM"/>
    </source>
</evidence>
<gene>
    <name evidence="8" type="ORF">FisN_9Lh258</name>
</gene>
<evidence type="ECO:0000256" key="4">
    <source>
        <dbReference type="ARBA" id="ARBA00022692"/>
    </source>
</evidence>
<feature type="transmembrane region" description="Helical" evidence="7">
    <location>
        <begin position="208"/>
        <end position="229"/>
    </location>
</feature>
<sequence length="484" mass="52881">MTTTPTLPWWYPYRRHHQPFYHGNPEALGFALDSVGRSIGFIGAAGFLGTALLQLAQQEVGCSSSAMEECEGRVYGILRPSSLLTTYTIVVGIVSATLLPFLGAVVDYTAHRRTVARFTSITICFLMIPQIYLNQQTWIIVAGLQMVVAFTGWAQTMVSHAYLPELTDREDRLNEYTKSFTIINFTSMVLYLAAVIGLASWWNLGNVGTAQLALAVALIVMIPLLYLAWGQLLQPRPPARVLPSGQSLWSAGFVQIYHTGQYIHRNLPTLRWFYTAVAFLDAGINGLVTVTITYMTDQLDFSSTETGLVVLLVLVGSIPGALLASRVASWWDPVRSAMAASILLILNTLTEAIVLKGPGQQLAAYFFSIVWGIGTGWKWTNDRMLASILIPNGQDAELMGTYLFASQCLTWVPPLVFTLMNELGVSQRVGIGTFSIYYSIGVMALWMIGDYRHAVDVAKASSGTVPADVAATAKAADPVETENG</sequence>
<reference evidence="8 9" key="1">
    <citation type="journal article" date="2015" name="Plant Cell">
        <title>Oil accumulation by the oleaginous diatom Fistulifera solaris as revealed by the genome and transcriptome.</title>
        <authorList>
            <person name="Tanaka T."/>
            <person name="Maeda Y."/>
            <person name="Veluchamy A."/>
            <person name="Tanaka M."/>
            <person name="Abida H."/>
            <person name="Marechal E."/>
            <person name="Bowler C."/>
            <person name="Muto M."/>
            <person name="Sunaga Y."/>
            <person name="Tanaka M."/>
            <person name="Yoshino T."/>
            <person name="Taniguchi T."/>
            <person name="Fukuda Y."/>
            <person name="Nemoto M."/>
            <person name="Matsumoto M."/>
            <person name="Wong P.S."/>
            <person name="Aburatani S."/>
            <person name="Fujibuchi W."/>
        </authorList>
    </citation>
    <scope>NUCLEOTIDE SEQUENCE [LARGE SCALE GENOMIC DNA]</scope>
    <source>
        <strain evidence="8 9">JPCC DA0580</strain>
    </source>
</reference>
<evidence type="ECO:0000256" key="7">
    <source>
        <dbReference type="SAM" id="Phobius"/>
    </source>
</evidence>
<keyword evidence="5 7" id="KW-1133">Transmembrane helix</keyword>
<dbReference type="GO" id="GO:0012505">
    <property type="term" value="C:endomembrane system"/>
    <property type="evidence" value="ECO:0007669"/>
    <property type="project" value="UniProtKB-SubCell"/>
</dbReference>
<accession>A0A1Z5KKW7</accession>
<organism evidence="8 9">
    <name type="scientific">Fistulifera solaris</name>
    <name type="common">Oleaginous diatom</name>
    <dbReference type="NCBI Taxonomy" id="1519565"/>
    <lineage>
        <taxon>Eukaryota</taxon>
        <taxon>Sar</taxon>
        <taxon>Stramenopiles</taxon>
        <taxon>Ochrophyta</taxon>
        <taxon>Bacillariophyta</taxon>
        <taxon>Bacillariophyceae</taxon>
        <taxon>Bacillariophycidae</taxon>
        <taxon>Naviculales</taxon>
        <taxon>Naviculaceae</taxon>
        <taxon>Fistulifera</taxon>
    </lineage>
</organism>
<feature type="transmembrane region" description="Helical" evidence="7">
    <location>
        <begin position="399"/>
        <end position="417"/>
    </location>
</feature>
<evidence type="ECO:0000256" key="3">
    <source>
        <dbReference type="ARBA" id="ARBA00022448"/>
    </source>
</evidence>
<comment type="subcellular location">
    <subcellularLocation>
        <location evidence="1">Endomembrane system</location>
        <topology evidence="1">Multi-pass membrane protein</topology>
    </subcellularLocation>
</comment>
<dbReference type="PANTHER" id="PTHR23519:SF1">
    <property type="entry name" value="AUTOPHAGY-RELATED PROTEIN 22"/>
    <property type="match status" value="1"/>
</dbReference>
<feature type="transmembrane region" description="Helical" evidence="7">
    <location>
        <begin position="84"/>
        <end position="102"/>
    </location>
</feature>
<dbReference type="PANTHER" id="PTHR23519">
    <property type="entry name" value="AUTOPHAGY-RELATED PROTEIN 22"/>
    <property type="match status" value="1"/>
</dbReference>
<feature type="transmembrane region" description="Helical" evidence="7">
    <location>
        <begin position="114"/>
        <end position="132"/>
    </location>
</feature>
<keyword evidence="4 7" id="KW-0812">Transmembrane</keyword>
<dbReference type="InParanoid" id="A0A1Z5KKW7"/>
<evidence type="ECO:0000313" key="9">
    <source>
        <dbReference type="Proteomes" id="UP000198406"/>
    </source>
</evidence>
<protein>
    <recommendedName>
        <fullName evidence="10">MFS transporter</fullName>
    </recommendedName>
</protein>
<dbReference type="InterPro" id="IPR036259">
    <property type="entry name" value="MFS_trans_sf"/>
</dbReference>
<dbReference type="Gene3D" id="1.20.1250.20">
    <property type="entry name" value="MFS general substrate transporter like domains"/>
    <property type="match status" value="1"/>
</dbReference>
<comment type="caution">
    <text evidence="8">The sequence shown here is derived from an EMBL/GenBank/DDBJ whole genome shotgun (WGS) entry which is preliminary data.</text>
</comment>
<name>A0A1Z5KKW7_FISSO</name>
<feature type="transmembrane region" description="Helical" evidence="7">
    <location>
        <begin position="272"/>
        <end position="296"/>
    </location>
</feature>
<evidence type="ECO:0000256" key="6">
    <source>
        <dbReference type="ARBA" id="ARBA00023136"/>
    </source>
</evidence>
<evidence type="ECO:0000256" key="5">
    <source>
        <dbReference type="ARBA" id="ARBA00022989"/>
    </source>
</evidence>
<dbReference type="AlphaFoldDB" id="A0A1Z5KKW7"/>
<feature type="transmembrane region" description="Helical" evidence="7">
    <location>
        <begin position="179"/>
        <end position="202"/>
    </location>
</feature>
<feature type="transmembrane region" description="Helical" evidence="7">
    <location>
        <begin position="429"/>
        <end position="449"/>
    </location>
</feature>
<dbReference type="Pfam" id="PF11700">
    <property type="entry name" value="ATG22"/>
    <property type="match status" value="1"/>
</dbReference>
<dbReference type="SUPFAM" id="SSF103473">
    <property type="entry name" value="MFS general substrate transporter"/>
    <property type="match status" value="1"/>
</dbReference>
<feature type="transmembrane region" description="Helical" evidence="7">
    <location>
        <begin position="337"/>
        <end position="355"/>
    </location>
</feature>
<evidence type="ECO:0000256" key="2">
    <source>
        <dbReference type="ARBA" id="ARBA00006978"/>
    </source>
</evidence>
<evidence type="ECO:0000256" key="1">
    <source>
        <dbReference type="ARBA" id="ARBA00004127"/>
    </source>
</evidence>
<feature type="transmembrane region" description="Helical" evidence="7">
    <location>
        <begin position="362"/>
        <end position="379"/>
    </location>
</feature>
<keyword evidence="9" id="KW-1185">Reference proteome</keyword>
<evidence type="ECO:0000313" key="8">
    <source>
        <dbReference type="EMBL" id="GAX26954.1"/>
    </source>
</evidence>
<proteinExistence type="inferred from homology"/>
<keyword evidence="3" id="KW-0813">Transport</keyword>
<comment type="similarity">
    <text evidence="2">Belongs to the ATG22 family.</text>
</comment>
<dbReference type="Proteomes" id="UP000198406">
    <property type="component" value="Unassembled WGS sequence"/>
</dbReference>
<dbReference type="OrthoDB" id="191614at2759"/>
<feature type="transmembrane region" description="Helical" evidence="7">
    <location>
        <begin position="308"/>
        <end position="331"/>
    </location>
</feature>
<dbReference type="EMBL" id="BDSP01000252">
    <property type="protein sequence ID" value="GAX26954.1"/>
    <property type="molecule type" value="Genomic_DNA"/>
</dbReference>
<dbReference type="InterPro" id="IPR024671">
    <property type="entry name" value="Atg22-like"/>
</dbReference>
<keyword evidence="6 7" id="KW-0472">Membrane</keyword>